<dbReference type="Gene3D" id="3.40.50.720">
    <property type="entry name" value="NAD(P)-binding Rossmann-like Domain"/>
    <property type="match status" value="1"/>
</dbReference>
<protein>
    <submittedName>
        <fullName evidence="3">Unannotated protein</fullName>
    </submittedName>
</protein>
<dbReference type="PANTHER" id="PTHR42879">
    <property type="entry name" value="3-OXOACYL-(ACYL-CARRIER-PROTEIN) REDUCTASE"/>
    <property type="match status" value="1"/>
</dbReference>
<dbReference type="SUPFAM" id="SSF51735">
    <property type="entry name" value="NAD(P)-binding Rossmann-fold domains"/>
    <property type="match status" value="1"/>
</dbReference>
<dbReference type="EMBL" id="CAFBPZ010000138">
    <property type="protein sequence ID" value="CAB5042406.1"/>
    <property type="molecule type" value="Genomic_DNA"/>
</dbReference>
<dbReference type="CDD" id="cd05233">
    <property type="entry name" value="SDR_c"/>
    <property type="match status" value="1"/>
</dbReference>
<evidence type="ECO:0000256" key="1">
    <source>
        <dbReference type="ARBA" id="ARBA00006484"/>
    </source>
</evidence>
<dbReference type="AlphaFoldDB" id="A0A6J7SN73"/>
<evidence type="ECO:0000313" key="2">
    <source>
        <dbReference type="EMBL" id="CAB4900071.1"/>
    </source>
</evidence>
<reference evidence="3" key="1">
    <citation type="submission" date="2020-05" db="EMBL/GenBank/DDBJ databases">
        <authorList>
            <person name="Chiriac C."/>
            <person name="Salcher M."/>
            <person name="Ghai R."/>
            <person name="Kavagutti S V."/>
        </authorList>
    </citation>
    <scope>NUCLEOTIDE SEQUENCE</scope>
</reference>
<gene>
    <name evidence="2" type="ORF">UFOPK3495_00909</name>
    <name evidence="3" type="ORF">UFOPK4237_01523</name>
</gene>
<dbReference type="InterPro" id="IPR002347">
    <property type="entry name" value="SDR_fam"/>
</dbReference>
<proteinExistence type="inferred from homology"/>
<name>A0A6J7SN73_9ZZZZ</name>
<sequence>MDLDLVNRRVLVTGSSSGIGAGVAQEFAAEGALVVVHGRNAERANAVAEGIRAAGGQAAVAVGDLSNNEGAAAVAKAALAAFGGIDILINNAGGGSEIAEDVSFFKMTPEDLVYTYQANTVAAFRLIQALVPEMRERGWGRVINIASAAGITPTSAQPDYGPAKAAMINLSLGLSKSLKMTGVTVNCVSPGLTMTDRITSGMLTTFAQKRGWGDDVQRAKDYFVKGTGQTASRPAEVADIAYACVMLASPRADIINGTNFHVDAGISPAIN</sequence>
<accession>A0A6J7SN73</accession>
<organism evidence="3">
    <name type="scientific">freshwater metagenome</name>
    <dbReference type="NCBI Taxonomy" id="449393"/>
    <lineage>
        <taxon>unclassified sequences</taxon>
        <taxon>metagenomes</taxon>
        <taxon>ecological metagenomes</taxon>
    </lineage>
</organism>
<evidence type="ECO:0000313" key="3">
    <source>
        <dbReference type="EMBL" id="CAB5042406.1"/>
    </source>
</evidence>
<dbReference type="PRINTS" id="PR00081">
    <property type="entry name" value="GDHRDH"/>
</dbReference>
<comment type="similarity">
    <text evidence="1">Belongs to the short-chain dehydrogenases/reductases (SDR) family.</text>
</comment>
<dbReference type="EMBL" id="CAFBMC010000043">
    <property type="protein sequence ID" value="CAB4900071.1"/>
    <property type="molecule type" value="Genomic_DNA"/>
</dbReference>
<dbReference type="Pfam" id="PF00106">
    <property type="entry name" value="adh_short"/>
    <property type="match status" value="1"/>
</dbReference>
<dbReference type="FunFam" id="3.40.50.720:FF:000084">
    <property type="entry name" value="Short-chain dehydrogenase reductase"/>
    <property type="match status" value="1"/>
</dbReference>
<dbReference type="InterPro" id="IPR036291">
    <property type="entry name" value="NAD(P)-bd_dom_sf"/>
</dbReference>
<dbReference type="InterPro" id="IPR050259">
    <property type="entry name" value="SDR"/>
</dbReference>
<dbReference type="PRINTS" id="PR00080">
    <property type="entry name" value="SDRFAMILY"/>
</dbReference>